<organism evidence="2 3">
    <name type="scientific">Fusobacterium animalis ATCC 51191</name>
    <dbReference type="NCBI Taxonomy" id="997347"/>
    <lineage>
        <taxon>Bacteria</taxon>
        <taxon>Fusobacteriati</taxon>
        <taxon>Fusobacteriota</taxon>
        <taxon>Fusobacteriia</taxon>
        <taxon>Fusobacteriales</taxon>
        <taxon>Fusobacteriaceae</taxon>
        <taxon>Fusobacterium</taxon>
    </lineage>
</organism>
<evidence type="ECO:0000256" key="1">
    <source>
        <dbReference type="SAM" id="Phobius"/>
    </source>
</evidence>
<dbReference type="HOGENOM" id="CLU_1986216_0_0_0"/>
<accession>F9EPP6</accession>
<reference evidence="2 3" key="1">
    <citation type="submission" date="2011-05" db="EMBL/GenBank/DDBJ databases">
        <authorList>
            <person name="Muzny D."/>
            <person name="Qin X."/>
            <person name="Deng J."/>
            <person name="Jiang H."/>
            <person name="Liu Y."/>
            <person name="Qu J."/>
            <person name="Song X.-Z."/>
            <person name="Zhang L."/>
            <person name="Thornton R."/>
            <person name="Coyle M."/>
            <person name="Francisco L."/>
            <person name="Jackson L."/>
            <person name="Javaid M."/>
            <person name="Korchina V."/>
            <person name="Kovar C."/>
            <person name="Mata R."/>
            <person name="Mathew T."/>
            <person name="Ngo R."/>
            <person name="Nguyen L."/>
            <person name="Nguyen N."/>
            <person name="Okwuonu G."/>
            <person name="Ongeri F."/>
            <person name="Pham C."/>
            <person name="Simmons D."/>
            <person name="Wilczek-Boney K."/>
            <person name="Hale W."/>
            <person name="Jakkamsetti A."/>
            <person name="Pham P."/>
            <person name="Ruth R."/>
            <person name="San Lucas F."/>
            <person name="Warren J."/>
            <person name="Zhang J."/>
            <person name="Zhao Z."/>
            <person name="Zhou C."/>
            <person name="Zhu D."/>
            <person name="Lee S."/>
            <person name="Bess C."/>
            <person name="Blankenburg K."/>
            <person name="Forbes L."/>
            <person name="Fu Q."/>
            <person name="Gubbala S."/>
            <person name="Hirani K."/>
            <person name="Jayaseelan J.C."/>
            <person name="Lara F."/>
            <person name="Munidasa M."/>
            <person name="Palculict T."/>
            <person name="Patil S."/>
            <person name="Pu L.-L."/>
            <person name="Saada N."/>
            <person name="Tang L."/>
            <person name="Weissenberger G."/>
            <person name="Zhu Y."/>
            <person name="Hemphill L."/>
            <person name="Shang Y."/>
            <person name="Youmans B."/>
            <person name="Ayvaz T."/>
            <person name="Ross M."/>
            <person name="Santibanez J."/>
            <person name="Aqrawi P."/>
            <person name="Gross S."/>
            <person name="Joshi V."/>
            <person name="Fowler G."/>
            <person name="Nazareth L."/>
            <person name="Reid J."/>
            <person name="Worley K."/>
            <person name="Petrosino J."/>
            <person name="Highlander S."/>
            <person name="Gibbs R."/>
        </authorList>
    </citation>
    <scope>NUCLEOTIDE SEQUENCE [LARGE SCALE GENOMIC DNA]</scope>
    <source>
        <strain evidence="2 3">ATCC 51191</strain>
    </source>
</reference>
<comment type="caution">
    <text evidence="2">The sequence shown here is derived from an EMBL/GenBank/DDBJ whole genome shotgun (WGS) entry which is preliminary data.</text>
</comment>
<dbReference type="Proteomes" id="UP000005392">
    <property type="component" value="Unassembled WGS sequence"/>
</dbReference>
<dbReference type="PATRIC" id="fig|997347.4.peg.1762"/>
<protein>
    <submittedName>
        <fullName evidence="2">Uncharacterized protein</fullName>
    </submittedName>
</protein>
<feature type="non-terminal residue" evidence="2">
    <location>
        <position position="1"/>
    </location>
</feature>
<sequence>YLDKKDNWEKVSDISDGTVVGTIWKKGDDYYYFDEFYMKNTIYQIADKETLDYLLNANNINHDNMVNLVENKKLIMINGEEKIRATTELSGVYRFVIKYLKIFIFILIAIGGIFRLYKNSKEKIRK</sequence>
<keyword evidence="3" id="KW-1185">Reference proteome</keyword>
<keyword evidence="1" id="KW-1133">Transmembrane helix</keyword>
<feature type="transmembrane region" description="Helical" evidence="1">
    <location>
        <begin position="99"/>
        <end position="117"/>
    </location>
</feature>
<dbReference type="AlphaFoldDB" id="F9EPP6"/>
<keyword evidence="1" id="KW-0812">Transmembrane</keyword>
<evidence type="ECO:0000313" key="3">
    <source>
        <dbReference type="Proteomes" id="UP000005392"/>
    </source>
</evidence>
<keyword evidence="1" id="KW-0472">Membrane</keyword>
<name>F9EPP6_9FUSO</name>
<proteinExistence type="predicted"/>
<gene>
    <name evidence="2" type="ORF">HMPREF9094_1901</name>
</gene>
<dbReference type="EMBL" id="AFQD01000327">
    <property type="protein sequence ID" value="EGQ79072.1"/>
    <property type="molecule type" value="Genomic_DNA"/>
</dbReference>
<evidence type="ECO:0000313" key="2">
    <source>
        <dbReference type="EMBL" id="EGQ79072.1"/>
    </source>
</evidence>